<evidence type="ECO:0000256" key="6">
    <source>
        <dbReference type="ARBA" id="ARBA00023136"/>
    </source>
</evidence>
<keyword evidence="6 7" id="KW-0472">Membrane</keyword>
<dbReference type="InterPro" id="IPR050189">
    <property type="entry name" value="MFS_Efflux_Transporters"/>
</dbReference>
<dbReference type="PANTHER" id="PTHR43124">
    <property type="entry name" value="PURINE EFFLUX PUMP PBUE"/>
    <property type="match status" value="1"/>
</dbReference>
<proteinExistence type="predicted"/>
<sequence length="402" mass="44225">MQNSKRLLWFLSIAQFFVMQVWFNYSSIIPVIEEEWNLTSSESGFILAFFHIGYVLAVIFYSFLISTYNPKYSFIFGAFLAGVSGLAFAFWADGFWSAIMFRTLSGIGVAGIYVPGMKMVAELFPPEKRGRALGIYVGSLVVGSGSSLLISALLIDAVGWQGVILITSFLSITAALLILPLQIPSSIKLRGQTLTVDKIKGVFKKNNLLINAGYTGHCWELYAMWSWIGPFLVFYFINKGYDQQVAFQLGNTTGALIIIIGGMATYIGGRLSDQFGRGKTASLFLLISIACTLSIGWLTFVPIFVMIIIAVIYGFTIVADSPIYNTAITEVTDPELLGIALGIQSVIGFSATIFAPLFFGILLDQFNWGIAFTVIGILTLFAPFCMFVLSKHQQNSKETHLI</sequence>
<evidence type="ECO:0000313" key="9">
    <source>
        <dbReference type="EMBL" id="MFC0559077.1"/>
    </source>
</evidence>
<evidence type="ECO:0000256" key="2">
    <source>
        <dbReference type="ARBA" id="ARBA00022448"/>
    </source>
</evidence>
<feature type="domain" description="Major facilitator superfamily (MFS) profile" evidence="8">
    <location>
        <begin position="7"/>
        <end position="394"/>
    </location>
</feature>
<feature type="transmembrane region" description="Helical" evidence="7">
    <location>
        <begin position="45"/>
        <end position="65"/>
    </location>
</feature>
<name>A0ABV6NE80_9BACI</name>
<feature type="transmembrane region" description="Helical" evidence="7">
    <location>
        <begin position="133"/>
        <end position="154"/>
    </location>
</feature>
<evidence type="ECO:0000256" key="4">
    <source>
        <dbReference type="ARBA" id="ARBA00022692"/>
    </source>
</evidence>
<feature type="transmembrane region" description="Helical" evidence="7">
    <location>
        <begin position="249"/>
        <end position="268"/>
    </location>
</feature>
<keyword evidence="2" id="KW-0813">Transport</keyword>
<gene>
    <name evidence="9" type="ORF">ACFFH4_08435</name>
</gene>
<dbReference type="InterPro" id="IPR020846">
    <property type="entry name" value="MFS_dom"/>
</dbReference>
<feature type="transmembrane region" description="Helical" evidence="7">
    <location>
        <begin position="219"/>
        <end position="237"/>
    </location>
</feature>
<dbReference type="InterPro" id="IPR036259">
    <property type="entry name" value="MFS_trans_sf"/>
</dbReference>
<evidence type="ECO:0000256" key="7">
    <source>
        <dbReference type="SAM" id="Phobius"/>
    </source>
</evidence>
<organism evidence="9 10">
    <name type="scientific">Halalkalibacter alkalisediminis</name>
    <dbReference type="NCBI Taxonomy" id="935616"/>
    <lineage>
        <taxon>Bacteria</taxon>
        <taxon>Bacillati</taxon>
        <taxon>Bacillota</taxon>
        <taxon>Bacilli</taxon>
        <taxon>Bacillales</taxon>
        <taxon>Bacillaceae</taxon>
        <taxon>Halalkalibacter</taxon>
    </lineage>
</organism>
<feature type="transmembrane region" description="Helical" evidence="7">
    <location>
        <begin position="336"/>
        <end position="362"/>
    </location>
</feature>
<dbReference type="EMBL" id="JBHLTR010000010">
    <property type="protein sequence ID" value="MFC0559077.1"/>
    <property type="molecule type" value="Genomic_DNA"/>
</dbReference>
<feature type="transmembrane region" description="Helical" evidence="7">
    <location>
        <begin position="368"/>
        <end position="389"/>
    </location>
</feature>
<accession>A0ABV6NE80</accession>
<keyword evidence="10" id="KW-1185">Reference proteome</keyword>
<dbReference type="Pfam" id="PF07690">
    <property type="entry name" value="MFS_1"/>
    <property type="match status" value="1"/>
</dbReference>
<keyword evidence="4 7" id="KW-0812">Transmembrane</keyword>
<keyword evidence="3" id="KW-1003">Cell membrane</keyword>
<dbReference type="RefSeq" id="WP_273846471.1">
    <property type="nucleotide sequence ID" value="NZ_JAQQWT010000017.1"/>
</dbReference>
<evidence type="ECO:0000313" key="10">
    <source>
        <dbReference type="Proteomes" id="UP001589833"/>
    </source>
</evidence>
<feature type="transmembrane region" description="Helical" evidence="7">
    <location>
        <begin position="7"/>
        <end position="25"/>
    </location>
</feature>
<protein>
    <submittedName>
        <fullName evidence="9">MFS transporter</fullName>
    </submittedName>
</protein>
<dbReference type="PROSITE" id="PS50850">
    <property type="entry name" value="MFS"/>
    <property type="match status" value="1"/>
</dbReference>
<dbReference type="SUPFAM" id="SSF103473">
    <property type="entry name" value="MFS general substrate transporter"/>
    <property type="match status" value="1"/>
</dbReference>
<feature type="transmembrane region" description="Helical" evidence="7">
    <location>
        <begin position="280"/>
        <end position="297"/>
    </location>
</feature>
<feature type="transmembrane region" description="Helical" evidence="7">
    <location>
        <begin position="160"/>
        <end position="181"/>
    </location>
</feature>
<keyword evidence="5 7" id="KW-1133">Transmembrane helix</keyword>
<feature type="transmembrane region" description="Helical" evidence="7">
    <location>
        <begin position="72"/>
        <end position="92"/>
    </location>
</feature>
<dbReference type="InterPro" id="IPR011701">
    <property type="entry name" value="MFS"/>
</dbReference>
<dbReference type="Gene3D" id="1.20.1250.20">
    <property type="entry name" value="MFS general substrate transporter like domains"/>
    <property type="match status" value="2"/>
</dbReference>
<comment type="subcellular location">
    <subcellularLocation>
        <location evidence="1">Cell membrane</location>
        <topology evidence="1">Multi-pass membrane protein</topology>
    </subcellularLocation>
</comment>
<evidence type="ECO:0000259" key="8">
    <source>
        <dbReference type="PROSITE" id="PS50850"/>
    </source>
</evidence>
<reference evidence="9 10" key="1">
    <citation type="submission" date="2024-09" db="EMBL/GenBank/DDBJ databases">
        <authorList>
            <person name="Sun Q."/>
            <person name="Mori K."/>
        </authorList>
    </citation>
    <scope>NUCLEOTIDE SEQUENCE [LARGE SCALE GENOMIC DNA]</scope>
    <source>
        <strain evidence="9 10">NCAIM B.02301</strain>
    </source>
</reference>
<evidence type="ECO:0000256" key="5">
    <source>
        <dbReference type="ARBA" id="ARBA00022989"/>
    </source>
</evidence>
<evidence type="ECO:0000256" key="3">
    <source>
        <dbReference type="ARBA" id="ARBA00022475"/>
    </source>
</evidence>
<dbReference type="Proteomes" id="UP001589833">
    <property type="component" value="Unassembled WGS sequence"/>
</dbReference>
<evidence type="ECO:0000256" key="1">
    <source>
        <dbReference type="ARBA" id="ARBA00004651"/>
    </source>
</evidence>
<dbReference type="PANTHER" id="PTHR43124:SF3">
    <property type="entry name" value="CHLORAMPHENICOL EFFLUX PUMP RV0191"/>
    <property type="match status" value="1"/>
</dbReference>
<comment type="caution">
    <text evidence="9">The sequence shown here is derived from an EMBL/GenBank/DDBJ whole genome shotgun (WGS) entry which is preliminary data.</text>
</comment>